<dbReference type="RefSeq" id="WP_145230990.1">
    <property type="nucleotide sequence ID" value="NZ_CP036343.1"/>
</dbReference>
<accession>A0A517VIZ3</accession>
<organism evidence="2 3">
    <name type="scientific">Gimesia algae</name>
    <dbReference type="NCBI Taxonomy" id="2527971"/>
    <lineage>
        <taxon>Bacteria</taxon>
        <taxon>Pseudomonadati</taxon>
        <taxon>Planctomycetota</taxon>
        <taxon>Planctomycetia</taxon>
        <taxon>Planctomycetales</taxon>
        <taxon>Planctomycetaceae</taxon>
        <taxon>Gimesia</taxon>
    </lineage>
</organism>
<keyword evidence="1" id="KW-0812">Transmembrane</keyword>
<dbReference type="EMBL" id="CP036343">
    <property type="protein sequence ID" value="QDT92965.1"/>
    <property type="molecule type" value="Genomic_DNA"/>
</dbReference>
<gene>
    <name evidence="2" type="ORF">Pan161_46370</name>
</gene>
<evidence type="ECO:0000313" key="2">
    <source>
        <dbReference type="EMBL" id="QDT92965.1"/>
    </source>
</evidence>
<keyword evidence="3" id="KW-1185">Reference proteome</keyword>
<keyword evidence="1" id="KW-1133">Transmembrane helix</keyword>
<protein>
    <submittedName>
        <fullName evidence="2">Uncharacterized protein</fullName>
    </submittedName>
</protein>
<dbReference type="AlphaFoldDB" id="A0A517VIZ3"/>
<feature type="transmembrane region" description="Helical" evidence="1">
    <location>
        <begin position="6"/>
        <end position="24"/>
    </location>
</feature>
<name>A0A517VIZ3_9PLAN</name>
<evidence type="ECO:0000313" key="3">
    <source>
        <dbReference type="Proteomes" id="UP000316855"/>
    </source>
</evidence>
<evidence type="ECO:0000256" key="1">
    <source>
        <dbReference type="SAM" id="Phobius"/>
    </source>
</evidence>
<dbReference type="Proteomes" id="UP000316855">
    <property type="component" value="Chromosome"/>
</dbReference>
<dbReference type="KEGG" id="gax:Pan161_46370"/>
<dbReference type="OrthoDB" id="290727at2"/>
<feature type="transmembrane region" description="Helical" evidence="1">
    <location>
        <begin position="111"/>
        <end position="130"/>
    </location>
</feature>
<sequence>MKIVGYILLVSLSLLIVLLGMPNVEQGRLEYRNQYAFHLAQQIKTGALPPDTLDPWGQKFEIEHTPANVMVVTSHGSNGVSPADGYDSDDISTSMSNPPHKRTMTRKQTQIFATLALSLCPWLIVLAVRFHRRAASPLESERL</sequence>
<keyword evidence="1" id="KW-0472">Membrane</keyword>
<reference evidence="2 3" key="1">
    <citation type="submission" date="2019-02" db="EMBL/GenBank/DDBJ databases">
        <title>Deep-cultivation of Planctomycetes and their phenomic and genomic characterization uncovers novel biology.</title>
        <authorList>
            <person name="Wiegand S."/>
            <person name="Jogler M."/>
            <person name="Boedeker C."/>
            <person name="Pinto D."/>
            <person name="Vollmers J."/>
            <person name="Rivas-Marin E."/>
            <person name="Kohn T."/>
            <person name="Peeters S.H."/>
            <person name="Heuer A."/>
            <person name="Rast P."/>
            <person name="Oberbeckmann S."/>
            <person name="Bunk B."/>
            <person name="Jeske O."/>
            <person name="Meyerdierks A."/>
            <person name="Storesund J.E."/>
            <person name="Kallscheuer N."/>
            <person name="Luecker S."/>
            <person name="Lage O.M."/>
            <person name="Pohl T."/>
            <person name="Merkel B.J."/>
            <person name="Hornburger P."/>
            <person name="Mueller R.-W."/>
            <person name="Bruemmer F."/>
            <person name="Labrenz M."/>
            <person name="Spormann A.M."/>
            <person name="Op den Camp H."/>
            <person name="Overmann J."/>
            <person name="Amann R."/>
            <person name="Jetten M.S.M."/>
            <person name="Mascher T."/>
            <person name="Medema M.H."/>
            <person name="Devos D.P."/>
            <person name="Kaster A.-K."/>
            <person name="Ovreas L."/>
            <person name="Rohde M."/>
            <person name="Galperin M.Y."/>
            <person name="Jogler C."/>
        </authorList>
    </citation>
    <scope>NUCLEOTIDE SEQUENCE [LARGE SCALE GENOMIC DNA]</scope>
    <source>
        <strain evidence="2 3">Pan161</strain>
    </source>
</reference>
<proteinExistence type="predicted"/>